<sequence>MRGVVGIDCGMSNGSEPGTGSDSGSGGGLAPQSTLAPTDLPYRDLFLSLVEELPEAIFIKDLQGRYLFINEVGARYLGKPVEEILGRKDADLMSLEEAQNTLEFDRQTLLAGRTLHAEVHEVLAGVPREWLSTKGVIRREDGQVVGLFGIARDLSPHRRDEEARRHSEALFRAAASSSFDAFFLLRGEQAQLRLLRLNAHAERLLGGAAADLEGHPLLEVPHAAFIAPRALCDEVWRTGVPHDDEVEQALPGRGRRWFRRQLSAVGDCMAVTVRDITEQRENQMRLRLNERMASIGMLAAGVAHEINNPLAFVSSNLSFIGGELRRMELPRDDSRELMDALREAREGAERMRLIVESLRALSRGDPVNTHPLDLHEVLENSVHLAWSRLRSRGRLVRDYGELPLVLGNSVQLAQVFTNLLINAAQALPKQGGEIRLVTHMHGSSQVVVEVRDNGCGIPQENLERVFEPFFTTKPVGEGTGLGLSISHDIIRGLGGSISVDSVEGQGSIFRVFLPVVDTGPLEKPPHEASLRQFA</sequence>
<dbReference type="PROSITE" id="PS50112">
    <property type="entry name" value="PAS"/>
    <property type="match status" value="1"/>
</dbReference>
<dbReference type="GO" id="GO:0000155">
    <property type="term" value="F:phosphorelay sensor kinase activity"/>
    <property type="evidence" value="ECO:0007669"/>
    <property type="project" value="InterPro"/>
</dbReference>
<gene>
    <name evidence="7" type="ORF">BON30_45415</name>
</gene>
<dbReference type="SUPFAM" id="SSF55874">
    <property type="entry name" value="ATPase domain of HSP90 chaperone/DNA topoisomerase II/histidine kinase"/>
    <property type="match status" value="1"/>
</dbReference>
<dbReference type="InterPro" id="IPR013656">
    <property type="entry name" value="PAS_4"/>
</dbReference>
<dbReference type="Pfam" id="PF08448">
    <property type="entry name" value="PAS_4"/>
    <property type="match status" value="2"/>
</dbReference>
<proteinExistence type="predicted"/>
<dbReference type="InterPro" id="IPR004358">
    <property type="entry name" value="Sig_transdc_His_kin-like_C"/>
</dbReference>
<dbReference type="Proteomes" id="UP000182229">
    <property type="component" value="Unassembled WGS sequence"/>
</dbReference>
<dbReference type="SMART" id="SM00387">
    <property type="entry name" value="HATPase_c"/>
    <property type="match status" value="1"/>
</dbReference>
<dbReference type="InterPro" id="IPR000014">
    <property type="entry name" value="PAS"/>
</dbReference>
<dbReference type="InterPro" id="IPR005467">
    <property type="entry name" value="His_kinase_dom"/>
</dbReference>
<dbReference type="EC" id="2.7.13.3" evidence="2"/>
<dbReference type="PANTHER" id="PTHR43065">
    <property type="entry name" value="SENSOR HISTIDINE KINASE"/>
    <property type="match status" value="1"/>
</dbReference>
<dbReference type="NCBIfam" id="TIGR00229">
    <property type="entry name" value="sensory_box"/>
    <property type="match status" value="1"/>
</dbReference>
<dbReference type="EMBL" id="MPIN01000023">
    <property type="protein sequence ID" value="OJH34050.1"/>
    <property type="molecule type" value="Genomic_DNA"/>
</dbReference>
<dbReference type="Pfam" id="PF02518">
    <property type="entry name" value="HATPase_c"/>
    <property type="match status" value="1"/>
</dbReference>
<dbReference type="Gene3D" id="3.30.450.20">
    <property type="entry name" value="PAS domain"/>
    <property type="match status" value="2"/>
</dbReference>
<reference evidence="7 8" key="2">
    <citation type="submission" date="2016-12" db="EMBL/GenBank/DDBJ databases">
        <title>Draft Genome Sequence of Cystobacter ferrugineus Strain Cbfe23.</title>
        <authorList>
            <person name="Akbar S."/>
            <person name="Dowd S.E."/>
            <person name="Stevens D.C."/>
        </authorList>
    </citation>
    <scope>NUCLEOTIDE SEQUENCE [LARGE SCALE GENOMIC DNA]</scope>
    <source>
        <strain evidence="7 8">Cbfe23</strain>
    </source>
</reference>
<evidence type="ECO:0000259" key="5">
    <source>
        <dbReference type="PROSITE" id="PS50109"/>
    </source>
</evidence>
<dbReference type="PROSITE" id="PS50109">
    <property type="entry name" value="HIS_KIN"/>
    <property type="match status" value="1"/>
</dbReference>
<keyword evidence="3" id="KW-0597">Phosphoprotein</keyword>
<evidence type="ECO:0000256" key="2">
    <source>
        <dbReference type="ARBA" id="ARBA00012438"/>
    </source>
</evidence>
<dbReference type="AlphaFoldDB" id="A0A1L9AVM3"/>
<evidence type="ECO:0000259" key="6">
    <source>
        <dbReference type="PROSITE" id="PS50112"/>
    </source>
</evidence>
<keyword evidence="7" id="KW-0418">Kinase</keyword>
<keyword evidence="7" id="KW-0808">Transferase</keyword>
<feature type="region of interest" description="Disordered" evidence="4">
    <location>
        <begin position="9"/>
        <end position="34"/>
    </location>
</feature>
<dbReference type="SUPFAM" id="SSF47384">
    <property type="entry name" value="Homodimeric domain of signal transducing histidine kinase"/>
    <property type="match status" value="1"/>
</dbReference>
<evidence type="ECO:0000256" key="1">
    <source>
        <dbReference type="ARBA" id="ARBA00000085"/>
    </source>
</evidence>
<dbReference type="Gene3D" id="1.10.287.130">
    <property type="match status" value="1"/>
</dbReference>
<dbReference type="InterPro" id="IPR003594">
    <property type="entry name" value="HATPase_dom"/>
</dbReference>
<dbReference type="InterPro" id="IPR035965">
    <property type="entry name" value="PAS-like_dom_sf"/>
</dbReference>
<evidence type="ECO:0000313" key="8">
    <source>
        <dbReference type="Proteomes" id="UP000182229"/>
    </source>
</evidence>
<feature type="domain" description="Histidine kinase" evidence="5">
    <location>
        <begin position="301"/>
        <end position="517"/>
    </location>
</feature>
<evidence type="ECO:0000256" key="4">
    <source>
        <dbReference type="SAM" id="MobiDB-lite"/>
    </source>
</evidence>
<reference evidence="8" key="1">
    <citation type="submission" date="2016-11" db="EMBL/GenBank/DDBJ databases">
        <authorList>
            <person name="Shukria A."/>
            <person name="Stevens D.C."/>
        </authorList>
    </citation>
    <scope>NUCLEOTIDE SEQUENCE [LARGE SCALE GENOMIC DNA]</scope>
    <source>
        <strain evidence="8">Cbfe23</strain>
    </source>
</reference>
<dbReference type="CDD" id="cd00082">
    <property type="entry name" value="HisKA"/>
    <property type="match status" value="1"/>
</dbReference>
<comment type="catalytic activity">
    <reaction evidence="1">
        <text>ATP + protein L-histidine = ADP + protein N-phospho-L-histidine.</text>
        <dbReference type="EC" id="2.7.13.3"/>
    </reaction>
</comment>
<dbReference type="Pfam" id="PF00512">
    <property type="entry name" value="HisKA"/>
    <property type="match status" value="1"/>
</dbReference>
<dbReference type="OrthoDB" id="5522918at2"/>
<protein>
    <recommendedName>
        <fullName evidence="2">histidine kinase</fullName>
        <ecNumber evidence="2">2.7.13.3</ecNumber>
    </recommendedName>
</protein>
<dbReference type="Gene3D" id="3.30.565.10">
    <property type="entry name" value="Histidine kinase-like ATPase, C-terminal domain"/>
    <property type="match status" value="1"/>
</dbReference>
<evidence type="ECO:0000256" key="3">
    <source>
        <dbReference type="ARBA" id="ARBA00022553"/>
    </source>
</evidence>
<evidence type="ECO:0000313" key="7">
    <source>
        <dbReference type="EMBL" id="OJH34050.1"/>
    </source>
</evidence>
<dbReference type="InterPro" id="IPR036097">
    <property type="entry name" value="HisK_dim/P_sf"/>
</dbReference>
<feature type="domain" description="PAS" evidence="6">
    <location>
        <begin position="42"/>
        <end position="112"/>
    </location>
</feature>
<accession>A0A1L9AVM3</accession>
<dbReference type="SMART" id="SM00388">
    <property type="entry name" value="HisKA"/>
    <property type="match status" value="1"/>
</dbReference>
<dbReference type="SUPFAM" id="SSF55785">
    <property type="entry name" value="PYP-like sensor domain (PAS domain)"/>
    <property type="match status" value="2"/>
</dbReference>
<comment type="caution">
    <text evidence="7">The sequence shown here is derived from an EMBL/GenBank/DDBJ whole genome shotgun (WGS) entry which is preliminary data.</text>
</comment>
<dbReference type="STRING" id="83449.BON30_45415"/>
<name>A0A1L9AVM3_9BACT</name>
<organism evidence="7 8">
    <name type="scientific">Cystobacter ferrugineus</name>
    <dbReference type="NCBI Taxonomy" id="83449"/>
    <lineage>
        <taxon>Bacteria</taxon>
        <taxon>Pseudomonadati</taxon>
        <taxon>Myxococcota</taxon>
        <taxon>Myxococcia</taxon>
        <taxon>Myxococcales</taxon>
        <taxon>Cystobacterineae</taxon>
        <taxon>Archangiaceae</taxon>
        <taxon>Cystobacter</taxon>
    </lineage>
</organism>
<dbReference type="PRINTS" id="PR00344">
    <property type="entry name" value="BCTRLSENSOR"/>
</dbReference>
<dbReference type="InterPro" id="IPR036890">
    <property type="entry name" value="HATPase_C_sf"/>
</dbReference>
<dbReference type="SMART" id="SM00091">
    <property type="entry name" value="PAS"/>
    <property type="match status" value="2"/>
</dbReference>
<dbReference type="InterPro" id="IPR003661">
    <property type="entry name" value="HisK_dim/P_dom"/>
</dbReference>
<dbReference type="PANTHER" id="PTHR43065:SF50">
    <property type="entry name" value="HISTIDINE KINASE"/>
    <property type="match status" value="1"/>
</dbReference>
<keyword evidence="8" id="KW-1185">Reference proteome</keyword>
<dbReference type="CDD" id="cd00130">
    <property type="entry name" value="PAS"/>
    <property type="match status" value="1"/>
</dbReference>